<evidence type="ECO:0000256" key="1">
    <source>
        <dbReference type="SAM" id="MobiDB-lite"/>
    </source>
</evidence>
<proteinExistence type="predicted"/>
<dbReference type="Proteomes" id="UP001220324">
    <property type="component" value="Unassembled WGS sequence"/>
</dbReference>
<reference evidence="2 3" key="1">
    <citation type="journal article" date="2023" name="IMA Fungus">
        <title>Comparative genomic study of the Penicillium genus elucidates a diverse pangenome and 15 lateral gene transfer events.</title>
        <authorList>
            <person name="Petersen C."/>
            <person name="Sorensen T."/>
            <person name="Nielsen M.R."/>
            <person name="Sondergaard T.E."/>
            <person name="Sorensen J.L."/>
            <person name="Fitzpatrick D.A."/>
            <person name="Frisvad J.C."/>
            <person name="Nielsen K.L."/>
        </authorList>
    </citation>
    <scope>NUCLEOTIDE SEQUENCE [LARGE SCALE GENOMIC DNA]</scope>
    <source>
        <strain evidence="2 3">IBT 35679</strain>
    </source>
</reference>
<name>A0AAD6CZ39_9EURO</name>
<feature type="region of interest" description="Disordered" evidence="1">
    <location>
        <begin position="41"/>
        <end position="109"/>
    </location>
</feature>
<organism evidence="2 3">
    <name type="scientific">Penicillium frequentans</name>
    <dbReference type="NCBI Taxonomy" id="3151616"/>
    <lineage>
        <taxon>Eukaryota</taxon>
        <taxon>Fungi</taxon>
        <taxon>Dikarya</taxon>
        <taxon>Ascomycota</taxon>
        <taxon>Pezizomycotina</taxon>
        <taxon>Eurotiomycetes</taxon>
        <taxon>Eurotiomycetidae</taxon>
        <taxon>Eurotiales</taxon>
        <taxon>Aspergillaceae</taxon>
        <taxon>Penicillium</taxon>
    </lineage>
</organism>
<evidence type="ECO:0000313" key="3">
    <source>
        <dbReference type="Proteomes" id="UP001220324"/>
    </source>
</evidence>
<evidence type="ECO:0000313" key="2">
    <source>
        <dbReference type="EMBL" id="KAJ5546078.1"/>
    </source>
</evidence>
<comment type="caution">
    <text evidence="2">The sequence shown here is derived from an EMBL/GenBank/DDBJ whole genome shotgun (WGS) entry which is preliminary data.</text>
</comment>
<sequence length="160" mass="18051">MECFRQIWRCMKAPFTTEERVLEIGHPTDFRKEETPACFSDAESVLSPKKNTSERPILTKELQHVDVSGSPRIDNDSKRHDNRDDRSPTIDGREDAGSGAGDERGGVKSRLRSRMNLTRWFNSTPVDNIEDLEIQALDRSVRDGTIHDGQLAATVDRSPA</sequence>
<dbReference type="EMBL" id="JAQIZZ010000003">
    <property type="protein sequence ID" value="KAJ5546078.1"/>
    <property type="molecule type" value="Genomic_DNA"/>
</dbReference>
<keyword evidence="3" id="KW-1185">Reference proteome</keyword>
<feature type="compositionally biased region" description="Basic and acidic residues" evidence="1">
    <location>
        <begin position="51"/>
        <end position="64"/>
    </location>
</feature>
<accession>A0AAD6CZ39</accession>
<protein>
    <submittedName>
        <fullName evidence="2">Uncharacterized protein</fullName>
    </submittedName>
</protein>
<feature type="compositionally biased region" description="Basic and acidic residues" evidence="1">
    <location>
        <begin position="73"/>
        <end position="106"/>
    </location>
</feature>
<gene>
    <name evidence="2" type="ORF">N7494_003663</name>
</gene>
<dbReference type="AlphaFoldDB" id="A0AAD6CZ39"/>